<dbReference type="OrthoDB" id="9804590at2"/>
<dbReference type="AlphaFoldDB" id="A0A160KTF5"/>
<name>A0A160KTF5_9MICO</name>
<keyword evidence="7" id="KW-1185">Reference proteome</keyword>
<dbReference type="SUPFAM" id="SSF53335">
    <property type="entry name" value="S-adenosyl-L-methionine-dependent methyltransferases"/>
    <property type="match status" value="1"/>
</dbReference>
<evidence type="ECO:0000256" key="4">
    <source>
        <dbReference type="PROSITE-ProRule" id="PRU01024"/>
    </source>
</evidence>
<reference evidence="6 7" key="1">
    <citation type="submission" date="2016-05" db="EMBL/GenBank/DDBJ databases">
        <title>Complete genome sequence of Rathayibacter tritici NCPPB 1953.</title>
        <authorList>
            <person name="Park J."/>
            <person name="Lee H.-H."/>
            <person name="Lee S.-W."/>
            <person name="Seo Y.-S."/>
        </authorList>
    </citation>
    <scope>NUCLEOTIDE SEQUENCE [LARGE SCALE GENOMIC DNA]</scope>
    <source>
        <strain evidence="6 7">NCPPB 1953</strain>
    </source>
</reference>
<organism evidence="6 7">
    <name type="scientific">Rathayibacter tritici</name>
    <dbReference type="NCBI Taxonomy" id="33888"/>
    <lineage>
        <taxon>Bacteria</taxon>
        <taxon>Bacillati</taxon>
        <taxon>Actinomycetota</taxon>
        <taxon>Actinomycetes</taxon>
        <taxon>Micrococcales</taxon>
        <taxon>Microbacteriaceae</taxon>
        <taxon>Rathayibacter</taxon>
    </lineage>
</organism>
<feature type="binding site" evidence="4">
    <location>
        <position position="309"/>
    </location>
    <ligand>
        <name>S-adenosyl-L-methionine</name>
        <dbReference type="ChEBI" id="CHEBI:59789"/>
    </ligand>
</feature>
<dbReference type="InterPro" id="IPR002792">
    <property type="entry name" value="TRAM_dom"/>
</dbReference>
<dbReference type="PROSITE" id="PS51687">
    <property type="entry name" value="SAM_MT_RNA_M5U"/>
    <property type="match status" value="1"/>
</dbReference>
<evidence type="ECO:0000256" key="2">
    <source>
        <dbReference type="ARBA" id="ARBA00022679"/>
    </source>
</evidence>
<dbReference type="InterPro" id="IPR010280">
    <property type="entry name" value="U5_MeTrfase_fam"/>
</dbReference>
<sequence>MAQTPPRASARSDGADDALGTEIELDISNVAHGGVFVARHEGRVVFVPDVLPGERVRVRISEVRHDSFWRGEALEVLEASEHRVEHIWPEAALGRRPEERVGGAEFGHADLAYQRELKRLVLVDSFARFAHRDVGVEVAPIAGDDASHGLGWRTRNRLHVDDAGRVGPYAARSHHVVTVRTLPLATADSSLVAPLGERLAPGSVVDLVDAAGSEGAAVLVHDPADKRARRDRTVVSEFVAGRTFRVDRTGFWQVHRGAAATLFEAVQAAVDAESADPDAANHDLYGGVGLLAAALADRLGAGVRVTSVESDSRATEHALENLADHVGARAVTARVDRYLRDVLAQADARERGRWRAATVVLDPPRSGAGRAVTEALAQLRPAQLVYVACDPVALARDVGALTAEGYELATLDGFDLFPHTSHGEAVARLVRQGD</sequence>
<dbReference type="Proteomes" id="UP000077071">
    <property type="component" value="Chromosome"/>
</dbReference>
<dbReference type="STRING" id="33888.A6122_1951"/>
<evidence type="ECO:0000259" key="5">
    <source>
        <dbReference type="PROSITE" id="PS50926"/>
    </source>
</evidence>
<evidence type="ECO:0000256" key="1">
    <source>
        <dbReference type="ARBA" id="ARBA00022603"/>
    </source>
</evidence>
<feature type="binding site" evidence="4">
    <location>
        <position position="362"/>
    </location>
    <ligand>
        <name>S-adenosyl-L-methionine</name>
        <dbReference type="ChEBI" id="CHEBI:59789"/>
    </ligand>
</feature>
<feature type="binding site" evidence="4">
    <location>
        <position position="253"/>
    </location>
    <ligand>
        <name>S-adenosyl-L-methionine</name>
        <dbReference type="ChEBI" id="CHEBI:59789"/>
    </ligand>
</feature>
<dbReference type="EMBL" id="CP015515">
    <property type="protein sequence ID" value="AND17076.1"/>
    <property type="molecule type" value="Genomic_DNA"/>
</dbReference>
<dbReference type="KEGG" id="rtn:A6122_1951"/>
<dbReference type="GO" id="GO:0070041">
    <property type="term" value="F:rRNA (uridine-C5-)-methyltransferase activity"/>
    <property type="evidence" value="ECO:0007669"/>
    <property type="project" value="TreeGrafter"/>
</dbReference>
<dbReference type="InterPro" id="IPR029063">
    <property type="entry name" value="SAM-dependent_MTases_sf"/>
</dbReference>
<evidence type="ECO:0000256" key="3">
    <source>
        <dbReference type="ARBA" id="ARBA00022691"/>
    </source>
</evidence>
<dbReference type="PATRIC" id="fig|33888.3.peg.2158"/>
<keyword evidence="2 4" id="KW-0808">Transferase</keyword>
<comment type="similarity">
    <text evidence="4">Belongs to the class I-like SAM-binding methyltransferase superfamily. RNA M5U methyltransferase family.</text>
</comment>
<proteinExistence type="inferred from homology"/>
<dbReference type="PROSITE" id="PS50926">
    <property type="entry name" value="TRAM"/>
    <property type="match status" value="1"/>
</dbReference>
<keyword evidence="3 4" id="KW-0949">S-adenosyl-L-methionine</keyword>
<feature type="active site" description="Nucleophile" evidence="4">
    <location>
        <position position="389"/>
    </location>
</feature>
<dbReference type="GO" id="GO:0070475">
    <property type="term" value="P:rRNA base methylation"/>
    <property type="evidence" value="ECO:0007669"/>
    <property type="project" value="TreeGrafter"/>
</dbReference>
<evidence type="ECO:0000313" key="6">
    <source>
        <dbReference type="EMBL" id="AND17076.1"/>
    </source>
</evidence>
<gene>
    <name evidence="6" type="ORF">A6122_1951</name>
</gene>
<dbReference type="Gene3D" id="3.40.50.150">
    <property type="entry name" value="Vaccinia Virus protein VP39"/>
    <property type="match status" value="1"/>
</dbReference>
<dbReference type="InterPro" id="IPR012340">
    <property type="entry name" value="NA-bd_OB-fold"/>
</dbReference>
<feature type="binding site" evidence="4">
    <location>
        <position position="285"/>
    </location>
    <ligand>
        <name>S-adenosyl-L-methionine</name>
        <dbReference type="ChEBI" id="CHEBI:59789"/>
    </ligand>
</feature>
<dbReference type="RefSeq" id="WP_084415950.1">
    <property type="nucleotide sequence ID" value="NZ_CP015515.1"/>
</dbReference>
<feature type="domain" description="TRAM" evidence="5">
    <location>
        <begin position="16"/>
        <end position="75"/>
    </location>
</feature>
<dbReference type="PANTHER" id="PTHR11061">
    <property type="entry name" value="RNA M5U METHYLTRANSFERASE"/>
    <property type="match status" value="1"/>
</dbReference>
<dbReference type="Pfam" id="PF01938">
    <property type="entry name" value="TRAM"/>
    <property type="match status" value="1"/>
</dbReference>
<dbReference type="SUPFAM" id="SSF50249">
    <property type="entry name" value="Nucleic acid-binding proteins"/>
    <property type="match status" value="1"/>
</dbReference>
<accession>A0A160KTF5</accession>
<dbReference type="Pfam" id="PF05958">
    <property type="entry name" value="tRNA_U5-meth_tr"/>
    <property type="match status" value="1"/>
</dbReference>
<dbReference type="PANTHER" id="PTHR11061:SF30">
    <property type="entry name" value="TRNA (URACIL(54)-C(5))-METHYLTRANSFERASE"/>
    <property type="match status" value="1"/>
</dbReference>
<keyword evidence="1 4" id="KW-0489">Methyltransferase</keyword>
<dbReference type="Gene3D" id="2.40.50.140">
    <property type="entry name" value="Nucleic acid-binding proteins"/>
    <property type="match status" value="1"/>
</dbReference>
<protein>
    <submittedName>
        <fullName evidence="6">23S rRNA methyltransferase</fullName>
    </submittedName>
</protein>
<evidence type="ECO:0000313" key="7">
    <source>
        <dbReference type="Proteomes" id="UP000077071"/>
    </source>
</evidence>